<dbReference type="AlphaFoldDB" id="A0A918MLE9"/>
<comment type="caution">
    <text evidence="2">The sequence shown here is derived from an EMBL/GenBank/DDBJ whole genome shotgun (WGS) entry which is preliminary data.</text>
</comment>
<dbReference type="RefSeq" id="WP_026813215.1">
    <property type="nucleotide sequence ID" value="NZ_BMWP01000012.1"/>
</dbReference>
<feature type="domain" description="Type ISP restriction-modification enzyme LLaBIII C-terminal specificity" evidence="1">
    <location>
        <begin position="51"/>
        <end position="220"/>
    </location>
</feature>
<evidence type="ECO:0000259" key="1">
    <source>
        <dbReference type="Pfam" id="PF18135"/>
    </source>
</evidence>
<dbReference type="Pfam" id="PF18135">
    <property type="entry name" value="Type_ISP_C"/>
    <property type="match status" value="1"/>
</dbReference>
<protein>
    <recommendedName>
        <fullName evidence="1">Type ISP restriction-modification enzyme LLaBIII C-terminal specificity domain-containing protein</fullName>
    </recommendedName>
</protein>
<evidence type="ECO:0000313" key="2">
    <source>
        <dbReference type="EMBL" id="GGW35694.1"/>
    </source>
</evidence>
<dbReference type="Proteomes" id="UP000634668">
    <property type="component" value="Unassembled WGS sequence"/>
</dbReference>
<dbReference type="EMBL" id="BMWP01000012">
    <property type="protein sequence ID" value="GGW35694.1"/>
    <property type="molecule type" value="Genomic_DNA"/>
</dbReference>
<proteinExistence type="predicted"/>
<organism evidence="2 3">
    <name type="scientific">Arenibacter certesii</name>
    <dbReference type="NCBI Taxonomy" id="228955"/>
    <lineage>
        <taxon>Bacteria</taxon>
        <taxon>Pseudomonadati</taxon>
        <taxon>Bacteroidota</taxon>
        <taxon>Flavobacteriia</taxon>
        <taxon>Flavobacteriales</taxon>
        <taxon>Flavobacteriaceae</taxon>
        <taxon>Arenibacter</taxon>
    </lineage>
</organism>
<dbReference type="InterPro" id="IPR041635">
    <property type="entry name" value="Type_ISP_LLaBIII_C"/>
</dbReference>
<evidence type="ECO:0000313" key="3">
    <source>
        <dbReference type="Proteomes" id="UP000634668"/>
    </source>
</evidence>
<reference evidence="2" key="1">
    <citation type="journal article" date="2014" name="Int. J. Syst. Evol. Microbiol.">
        <title>Complete genome sequence of Corynebacterium casei LMG S-19264T (=DSM 44701T), isolated from a smear-ripened cheese.</title>
        <authorList>
            <consortium name="US DOE Joint Genome Institute (JGI-PGF)"/>
            <person name="Walter F."/>
            <person name="Albersmeier A."/>
            <person name="Kalinowski J."/>
            <person name="Ruckert C."/>
        </authorList>
    </citation>
    <scope>NUCLEOTIDE SEQUENCE</scope>
    <source>
        <strain evidence="2">KCTC 12113</strain>
    </source>
</reference>
<accession>A0A918MLE9</accession>
<gene>
    <name evidence="2" type="ORF">GCM10007383_20890</name>
</gene>
<keyword evidence="3" id="KW-1185">Reference proteome</keyword>
<name>A0A918MLE9_9FLAO</name>
<sequence length="227" mass="26026">MNTLLCGGKVGEDSINLNLLYYIEQLGNKLGLTYLTQEETESNVCFVNSPDLRDDYKTSFSSKDILDFSYAVLHSEPYREKYLAYLENDFLQLPYPKDSGVFWRLVAIGSELCAIHNMDAAKVGKFIANFPQEGDNSVTVRIQETDWEIVDVENNLGRVWINEKQYFDTIPISVWECSIGGKLPAKKWLKDRKGSILEEDDILEYQKIISALVETDRLMKVIDKMVV</sequence>
<reference evidence="2" key="2">
    <citation type="submission" date="2020-09" db="EMBL/GenBank/DDBJ databases">
        <authorList>
            <person name="Sun Q."/>
            <person name="Kim S."/>
        </authorList>
    </citation>
    <scope>NUCLEOTIDE SEQUENCE</scope>
    <source>
        <strain evidence="2">KCTC 12113</strain>
    </source>
</reference>